<dbReference type="Proteomes" id="UP001500575">
    <property type="component" value="Unassembled WGS sequence"/>
</dbReference>
<evidence type="ECO:0000256" key="3">
    <source>
        <dbReference type="ARBA" id="ARBA00023002"/>
    </source>
</evidence>
<evidence type="ECO:0000256" key="4">
    <source>
        <dbReference type="ARBA" id="ARBA00023033"/>
    </source>
</evidence>
<keyword evidence="7" id="KW-1185">Reference proteome</keyword>
<reference evidence="6 7" key="1">
    <citation type="journal article" date="2019" name="Int. J. Syst. Evol. Microbiol.">
        <title>The Global Catalogue of Microorganisms (GCM) 10K type strain sequencing project: providing services to taxonomists for standard genome sequencing and annotation.</title>
        <authorList>
            <consortium name="The Broad Institute Genomics Platform"/>
            <consortium name="The Broad Institute Genome Sequencing Center for Infectious Disease"/>
            <person name="Wu L."/>
            <person name="Ma J."/>
        </authorList>
    </citation>
    <scope>NUCLEOTIDE SEQUENCE [LARGE SCALE GENOMIC DNA]</scope>
    <source>
        <strain evidence="6 7">JCM 16021</strain>
    </source>
</reference>
<comment type="caution">
    <text evidence="6">The sequence shown here is derived from an EMBL/GenBank/DDBJ whole genome shotgun (WGS) entry which is preliminary data.</text>
</comment>
<dbReference type="PANTHER" id="PTHR42847">
    <property type="entry name" value="ALKANESULFONATE MONOOXYGENASE"/>
    <property type="match status" value="1"/>
</dbReference>
<dbReference type="PANTHER" id="PTHR42847:SF4">
    <property type="entry name" value="ALKANESULFONATE MONOOXYGENASE-RELATED"/>
    <property type="match status" value="1"/>
</dbReference>
<gene>
    <name evidence="6" type="ORF">GCM10009843_09710</name>
</gene>
<sequence>MDLRIFTEPQQGATYDDLLAVAQATERLGFDAFFRSDHYLGMGTALDRGGMPGPTDAWVTLAGLARDTERIRLGTLVTPVTFRLPGPLAIQVAGVDQMSGGRIELGLGAGWFDQEHSAYGIPFPDVKERFDQLEEQLAIVTGLWATPVGERFSFLGKQYAVEDSPALPKPVQDRIPVIVGGGGPRRTPRLAATYASEFNLSFKGLEFGREQLARVRAACEERGRDPESLVYSCALVTAVGADDAEVDRRLAAIGHTRDNLASGGGLVGTPDQVRDEIGRWAELGVSRIYLQILDLADLDHLELIAAEALQAQ</sequence>
<dbReference type="InterPro" id="IPR011251">
    <property type="entry name" value="Luciferase-like_dom"/>
</dbReference>
<dbReference type="InterPro" id="IPR036661">
    <property type="entry name" value="Luciferase-like_sf"/>
</dbReference>
<evidence type="ECO:0000256" key="1">
    <source>
        <dbReference type="ARBA" id="ARBA00022630"/>
    </source>
</evidence>
<keyword evidence="2" id="KW-0288">FMN</keyword>
<keyword evidence="4" id="KW-0503">Monooxygenase</keyword>
<keyword evidence="3" id="KW-0560">Oxidoreductase</keyword>
<protein>
    <submittedName>
        <fullName evidence="6">LLM class F420-dependent oxidoreductase</fullName>
    </submittedName>
</protein>
<organism evidence="6 7">
    <name type="scientific">Nocardioides bigeumensis</name>
    <dbReference type="NCBI Taxonomy" id="433657"/>
    <lineage>
        <taxon>Bacteria</taxon>
        <taxon>Bacillati</taxon>
        <taxon>Actinomycetota</taxon>
        <taxon>Actinomycetes</taxon>
        <taxon>Propionibacteriales</taxon>
        <taxon>Nocardioidaceae</taxon>
        <taxon>Nocardioides</taxon>
    </lineage>
</organism>
<proteinExistence type="predicted"/>
<dbReference type="SUPFAM" id="SSF51679">
    <property type="entry name" value="Bacterial luciferase-like"/>
    <property type="match status" value="1"/>
</dbReference>
<dbReference type="InterPro" id="IPR019952">
    <property type="entry name" value="F420_OxRdatse_Rv1855c_pred"/>
</dbReference>
<evidence type="ECO:0000313" key="7">
    <source>
        <dbReference type="Proteomes" id="UP001500575"/>
    </source>
</evidence>
<keyword evidence="1" id="KW-0285">Flavoprotein</keyword>
<evidence type="ECO:0000259" key="5">
    <source>
        <dbReference type="Pfam" id="PF00296"/>
    </source>
</evidence>
<dbReference type="EMBL" id="BAAAQQ010000002">
    <property type="protein sequence ID" value="GAA2118105.1"/>
    <property type="molecule type" value="Genomic_DNA"/>
</dbReference>
<dbReference type="Gene3D" id="3.20.20.30">
    <property type="entry name" value="Luciferase-like domain"/>
    <property type="match status" value="1"/>
</dbReference>
<dbReference type="RefSeq" id="WP_344302512.1">
    <property type="nucleotide sequence ID" value="NZ_BAAAQQ010000002.1"/>
</dbReference>
<name>A0ABN2XUR1_9ACTN</name>
<accession>A0ABN2XUR1</accession>
<dbReference type="InterPro" id="IPR050172">
    <property type="entry name" value="SsuD_RutA_monooxygenase"/>
</dbReference>
<evidence type="ECO:0000313" key="6">
    <source>
        <dbReference type="EMBL" id="GAA2118105.1"/>
    </source>
</evidence>
<feature type="domain" description="Luciferase-like" evidence="5">
    <location>
        <begin position="7"/>
        <end position="252"/>
    </location>
</feature>
<dbReference type="Pfam" id="PF00296">
    <property type="entry name" value="Bac_luciferase"/>
    <property type="match status" value="1"/>
</dbReference>
<evidence type="ECO:0000256" key="2">
    <source>
        <dbReference type="ARBA" id="ARBA00022643"/>
    </source>
</evidence>
<dbReference type="NCBIfam" id="TIGR03560">
    <property type="entry name" value="F420_Rv1855c"/>
    <property type="match status" value="1"/>
</dbReference>